<dbReference type="EMBL" id="HAHN01000091">
    <property type="protein sequence ID" value="SNX33468.1"/>
    <property type="molecule type" value="Transcribed_RNA"/>
</dbReference>
<organism evidence="2">
    <name type="scientific">Liphistius thaleban</name>
    <dbReference type="NCBI Taxonomy" id="1905330"/>
    <lineage>
        <taxon>Eukaryota</taxon>
        <taxon>Metazoa</taxon>
        <taxon>Ecdysozoa</taxon>
        <taxon>Arthropoda</taxon>
        <taxon>Chelicerata</taxon>
        <taxon>Arachnida</taxon>
        <taxon>Araneae</taxon>
        <taxon>Mesothelae</taxon>
        <taxon>Liphistiidae</taxon>
        <taxon>Liphistius</taxon>
    </lineage>
</organism>
<dbReference type="AlphaFoldDB" id="A0A4Q8K3R6"/>
<evidence type="ECO:0000256" key="1">
    <source>
        <dbReference type="SAM" id="SignalP"/>
    </source>
</evidence>
<keyword evidence="1" id="KW-0732">Signal</keyword>
<proteinExistence type="predicted"/>
<feature type="signal peptide" evidence="1">
    <location>
        <begin position="1"/>
        <end position="22"/>
    </location>
</feature>
<reference evidence="2" key="2">
    <citation type="submission" date="2019-05" db="EMBL/GenBank/DDBJ databases">
        <title>Unravelling the molecular evolution of spider venoms.</title>
        <authorList>
            <person name="Pineda S."/>
        </authorList>
    </citation>
    <scope>NUCLEOTIDE SEQUENCE</scope>
</reference>
<accession>A0A4Q8K3R6</accession>
<reference evidence="2" key="1">
    <citation type="submission" date="2017-05" db="EMBL/GenBank/DDBJ databases">
        <authorList>
            <person name="QRISCLOUD D."/>
        </authorList>
    </citation>
    <scope>NUCLEOTIDE SEQUENCE</scope>
</reference>
<protein>
    <submittedName>
        <fullName evidence="2">U35-Liphistoxin-Lth1a_1</fullName>
    </submittedName>
</protein>
<feature type="chain" id="PRO_5036119989" evidence="1">
    <location>
        <begin position="23"/>
        <end position="76"/>
    </location>
</feature>
<name>A0A4Q8K3R6_9ARAC</name>
<dbReference type="EMBL" id="HAHN01000162">
    <property type="protein sequence ID" value="SNX34144.1"/>
    <property type="molecule type" value="Transcribed_RNA"/>
</dbReference>
<evidence type="ECO:0000313" key="2">
    <source>
        <dbReference type="EMBL" id="SNX34144.1"/>
    </source>
</evidence>
<sequence>MAYICALTLAFLLCVNTGIIQAEDKEYVSSEHMEFRESCIPQNGECDRMADACCPGLQCLGCNPLAAHDTGHCKCQ</sequence>